<keyword evidence="2" id="KW-1185">Reference proteome</keyword>
<evidence type="ECO:0000313" key="2">
    <source>
        <dbReference type="Proteomes" id="UP000829196"/>
    </source>
</evidence>
<evidence type="ECO:0000313" key="1">
    <source>
        <dbReference type="EMBL" id="KAI0504359.1"/>
    </source>
</evidence>
<sequence>MTGYSTPILIENYSAIKIVEKPKGKYAEEHVQSSLSQIIPTIFSLPLLLLVSNVSKLLLWACLSLDAHKFVPWKSSLSEH</sequence>
<name>A0A8T3B6E2_DENNO</name>
<dbReference type="Proteomes" id="UP000829196">
    <property type="component" value="Unassembled WGS sequence"/>
</dbReference>
<dbReference type="EMBL" id="JAGYWB010000011">
    <property type="protein sequence ID" value="KAI0504359.1"/>
    <property type="molecule type" value="Genomic_DNA"/>
</dbReference>
<accession>A0A8T3B6E2</accession>
<comment type="caution">
    <text evidence="1">The sequence shown here is derived from an EMBL/GenBank/DDBJ whole genome shotgun (WGS) entry which is preliminary data.</text>
</comment>
<protein>
    <submittedName>
        <fullName evidence="1">Uncharacterized protein</fullName>
    </submittedName>
</protein>
<dbReference type="AlphaFoldDB" id="A0A8T3B6E2"/>
<gene>
    <name evidence="1" type="ORF">KFK09_015311</name>
</gene>
<organism evidence="1 2">
    <name type="scientific">Dendrobium nobile</name>
    <name type="common">Orchid</name>
    <dbReference type="NCBI Taxonomy" id="94219"/>
    <lineage>
        <taxon>Eukaryota</taxon>
        <taxon>Viridiplantae</taxon>
        <taxon>Streptophyta</taxon>
        <taxon>Embryophyta</taxon>
        <taxon>Tracheophyta</taxon>
        <taxon>Spermatophyta</taxon>
        <taxon>Magnoliopsida</taxon>
        <taxon>Liliopsida</taxon>
        <taxon>Asparagales</taxon>
        <taxon>Orchidaceae</taxon>
        <taxon>Epidendroideae</taxon>
        <taxon>Malaxideae</taxon>
        <taxon>Dendrobiinae</taxon>
        <taxon>Dendrobium</taxon>
    </lineage>
</organism>
<reference evidence="1" key="1">
    <citation type="journal article" date="2022" name="Front. Genet.">
        <title>Chromosome-Scale Assembly of the Dendrobium nobile Genome Provides Insights Into the Molecular Mechanism of the Biosynthesis of the Medicinal Active Ingredient of Dendrobium.</title>
        <authorList>
            <person name="Xu Q."/>
            <person name="Niu S.-C."/>
            <person name="Li K.-L."/>
            <person name="Zheng P.-J."/>
            <person name="Zhang X.-J."/>
            <person name="Jia Y."/>
            <person name="Liu Y."/>
            <person name="Niu Y.-X."/>
            <person name="Yu L.-H."/>
            <person name="Chen D.-F."/>
            <person name="Zhang G.-Q."/>
        </authorList>
    </citation>
    <scope>NUCLEOTIDE SEQUENCE</scope>
    <source>
        <tissue evidence="1">Leaf</tissue>
    </source>
</reference>
<proteinExistence type="predicted"/>